<dbReference type="SMART" id="SM00448">
    <property type="entry name" value="REC"/>
    <property type="match status" value="1"/>
</dbReference>
<dbReference type="PROSITE" id="PS50110">
    <property type="entry name" value="RESPONSE_REGULATORY"/>
    <property type="match status" value="1"/>
</dbReference>
<gene>
    <name evidence="11" type="ORF">KK078_05335</name>
</gene>
<dbReference type="InterPro" id="IPR035965">
    <property type="entry name" value="PAS-like_dom_sf"/>
</dbReference>
<dbReference type="Pfam" id="PF08447">
    <property type="entry name" value="PAS_3"/>
    <property type="match status" value="1"/>
</dbReference>
<feature type="coiled-coil region" evidence="5">
    <location>
        <begin position="214"/>
        <end position="269"/>
    </location>
</feature>
<dbReference type="InterPro" id="IPR003661">
    <property type="entry name" value="HisK_dim/P_dom"/>
</dbReference>
<dbReference type="Pfam" id="PF00512">
    <property type="entry name" value="HisKA"/>
    <property type="match status" value="1"/>
</dbReference>
<dbReference type="CDD" id="cd16922">
    <property type="entry name" value="HATPase_EvgS-ArcB-TorS-like"/>
    <property type="match status" value="1"/>
</dbReference>
<dbReference type="SMART" id="SM00091">
    <property type="entry name" value="PAS"/>
    <property type="match status" value="1"/>
</dbReference>
<dbReference type="InterPro" id="IPR036890">
    <property type="entry name" value="HATPase_C_sf"/>
</dbReference>
<keyword evidence="3 4" id="KW-0597">Phosphoprotein</keyword>
<dbReference type="Gene3D" id="3.30.450.20">
    <property type="entry name" value="PAS domain"/>
    <property type="match status" value="1"/>
</dbReference>
<dbReference type="Pfam" id="PF02518">
    <property type="entry name" value="HATPase_c"/>
    <property type="match status" value="1"/>
</dbReference>
<evidence type="ECO:0000313" key="11">
    <source>
        <dbReference type="EMBL" id="MBT1685966.1"/>
    </source>
</evidence>
<dbReference type="InterPro" id="IPR000014">
    <property type="entry name" value="PAS"/>
</dbReference>
<feature type="modified residue" description="4-aspartylphosphate" evidence="4">
    <location>
        <position position="724"/>
    </location>
</feature>
<dbReference type="AlphaFoldDB" id="A0AAP2D5Y3"/>
<dbReference type="PROSITE" id="PS50112">
    <property type="entry name" value="PAS"/>
    <property type="match status" value="1"/>
</dbReference>
<organism evidence="11 12">
    <name type="scientific">Dawidia soli</name>
    <dbReference type="NCBI Taxonomy" id="2782352"/>
    <lineage>
        <taxon>Bacteria</taxon>
        <taxon>Pseudomonadati</taxon>
        <taxon>Bacteroidota</taxon>
        <taxon>Cytophagia</taxon>
        <taxon>Cytophagales</taxon>
        <taxon>Chryseotaleaceae</taxon>
        <taxon>Dawidia</taxon>
    </lineage>
</organism>
<keyword evidence="6" id="KW-0812">Transmembrane</keyword>
<dbReference type="FunFam" id="3.30.565.10:FF:000010">
    <property type="entry name" value="Sensor histidine kinase RcsC"/>
    <property type="match status" value="1"/>
</dbReference>
<evidence type="ECO:0000256" key="2">
    <source>
        <dbReference type="ARBA" id="ARBA00012438"/>
    </source>
</evidence>
<dbReference type="CDD" id="cd00130">
    <property type="entry name" value="PAS"/>
    <property type="match status" value="1"/>
</dbReference>
<comment type="caution">
    <text evidence="11">The sequence shown here is derived from an EMBL/GenBank/DDBJ whole genome shotgun (WGS) entry which is preliminary data.</text>
</comment>
<dbReference type="SUPFAM" id="SSF52172">
    <property type="entry name" value="CheY-like"/>
    <property type="match status" value="1"/>
</dbReference>
<dbReference type="SUPFAM" id="SSF55785">
    <property type="entry name" value="PYP-like sensor domain (PAS domain)"/>
    <property type="match status" value="1"/>
</dbReference>
<comment type="catalytic activity">
    <reaction evidence="1">
        <text>ATP + protein L-histidine = ADP + protein N-phospho-L-histidine.</text>
        <dbReference type="EC" id="2.7.13.3"/>
    </reaction>
</comment>
<dbReference type="EMBL" id="JAHESC010000005">
    <property type="protein sequence ID" value="MBT1685966.1"/>
    <property type="molecule type" value="Genomic_DNA"/>
</dbReference>
<reference evidence="11 12" key="1">
    <citation type="submission" date="2021-05" db="EMBL/GenBank/DDBJ databases">
        <title>A Polyphasic approach of four new species of the genus Ohtaekwangia: Ohtaekwangia histidinii sp. nov., Ohtaekwangia cretensis sp. nov., Ohtaekwangia indiensis sp. nov., Ohtaekwangia reichenbachii sp. nov. from diverse environment.</title>
        <authorList>
            <person name="Octaviana S."/>
        </authorList>
    </citation>
    <scope>NUCLEOTIDE SEQUENCE [LARGE SCALE GENOMIC DNA]</scope>
    <source>
        <strain evidence="11 12">PWU37</strain>
    </source>
</reference>
<feature type="domain" description="PAS" evidence="9">
    <location>
        <begin position="287"/>
        <end position="342"/>
    </location>
</feature>
<dbReference type="InterPro" id="IPR011006">
    <property type="entry name" value="CheY-like_superfamily"/>
</dbReference>
<feature type="domain" description="Histidine kinase" evidence="7">
    <location>
        <begin position="430"/>
        <end position="651"/>
    </location>
</feature>
<protein>
    <recommendedName>
        <fullName evidence="2">histidine kinase</fullName>
        <ecNumber evidence="2">2.7.13.3</ecNumber>
    </recommendedName>
</protein>
<dbReference type="SMART" id="SM00388">
    <property type="entry name" value="HisKA"/>
    <property type="match status" value="1"/>
</dbReference>
<feature type="transmembrane region" description="Helical" evidence="6">
    <location>
        <begin position="191"/>
        <end position="210"/>
    </location>
</feature>
<dbReference type="InterPro" id="IPR003594">
    <property type="entry name" value="HATPase_dom"/>
</dbReference>
<dbReference type="PANTHER" id="PTHR45339:SF3">
    <property type="entry name" value="HISTIDINE KINASE"/>
    <property type="match status" value="1"/>
</dbReference>
<evidence type="ECO:0000256" key="6">
    <source>
        <dbReference type="SAM" id="Phobius"/>
    </source>
</evidence>
<dbReference type="InterPro" id="IPR007891">
    <property type="entry name" value="CHASE3"/>
</dbReference>
<evidence type="ECO:0000256" key="4">
    <source>
        <dbReference type="PROSITE-ProRule" id="PRU00169"/>
    </source>
</evidence>
<evidence type="ECO:0000259" key="7">
    <source>
        <dbReference type="PROSITE" id="PS50109"/>
    </source>
</evidence>
<dbReference type="CDD" id="cd17546">
    <property type="entry name" value="REC_hyHK_CKI1_RcsC-like"/>
    <property type="match status" value="1"/>
</dbReference>
<dbReference type="Gene3D" id="3.40.50.2300">
    <property type="match status" value="1"/>
</dbReference>
<dbReference type="NCBIfam" id="TIGR00229">
    <property type="entry name" value="sensory_box"/>
    <property type="match status" value="1"/>
</dbReference>
<dbReference type="Proteomes" id="UP001319180">
    <property type="component" value="Unassembled WGS sequence"/>
</dbReference>
<dbReference type="InterPro" id="IPR001610">
    <property type="entry name" value="PAC"/>
</dbReference>
<dbReference type="RefSeq" id="WP_254089215.1">
    <property type="nucleotide sequence ID" value="NZ_JAHESC010000005.1"/>
</dbReference>
<accession>A0AAP2D5Y3</accession>
<dbReference type="SMART" id="SM00086">
    <property type="entry name" value="PAC"/>
    <property type="match status" value="1"/>
</dbReference>
<evidence type="ECO:0000256" key="3">
    <source>
        <dbReference type="ARBA" id="ARBA00022553"/>
    </source>
</evidence>
<proteinExistence type="predicted"/>
<dbReference type="CDD" id="cd00082">
    <property type="entry name" value="HisKA"/>
    <property type="match status" value="1"/>
</dbReference>
<dbReference type="Gene3D" id="3.30.565.10">
    <property type="entry name" value="Histidine kinase-like ATPase, C-terminal domain"/>
    <property type="match status" value="1"/>
</dbReference>
<dbReference type="CDD" id="cd19410">
    <property type="entry name" value="HK9-like_sensor"/>
    <property type="match status" value="1"/>
</dbReference>
<dbReference type="PRINTS" id="PR00344">
    <property type="entry name" value="BCTRLSENSOR"/>
</dbReference>
<evidence type="ECO:0000256" key="5">
    <source>
        <dbReference type="SAM" id="Coils"/>
    </source>
</evidence>
<keyword evidence="6" id="KW-0472">Membrane</keyword>
<feature type="domain" description="PAC" evidence="10">
    <location>
        <begin position="360"/>
        <end position="412"/>
    </location>
</feature>
<dbReference type="Pfam" id="PF00072">
    <property type="entry name" value="Response_reg"/>
    <property type="match status" value="1"/>
</dbReference>
<dbReference type="InterPro" id="IPR001789">
    <property type="entry name" value="Sig_transdc_resp-reg_receiver"/>
</dbReference>
<dbReference type="GO" id="GO:0000155">
    <property type="term" value="F:phosphorelay sensor kinase activity"/>
    <property type="evidence" value="ECO:0007669"/>
    <property type="project" value="InterPro"/>
</dbReference>
<keyword evidence="5" id="KW-0175">Coiled coil</keyword>
<dbReference type="PROSITE" id="PS50109">
    <property type="entry name" value="HIS_KIN"/>
    <property type="match status" value="1"/>
</dbReference>
<feature type="domain" description="Response regulatory" evidence="8">
    <location>
        <begin position="675"/>
        <end position="793"/>
    </location>
</feature>
<dbReference type="Pfam" id="PF05227">
    <property type="entry name" value="CHASE3"/>
    <property type="match status" value="1"/>
</dbReference>
<dbReference type="InterPro" id="IPR036097">
    <property type="entry name" value="HisK_dim/P_sf"/>
</dbReference>
<evidence type="ECO:0000259" key="9">
    <source>
        <dbReference type="PROSITE" id="PS50112"/>
    </source>
</evidence>
<dbReference type="SUPFAM" id="SSF47384">
    <property type="entry name" value="Homodimeric domain of signal transducing histidine kinase"/>
    <property type="match status" value="1"/>
</dbReference>
<dbReference type="PANTHER" id="PTHR45339">
    <property type="entry name" value="HYBRID SIGNAL TRANSDUCTION HISTIDINE KINASE J"/>
    <property type="match status" value="1"/>
</dbReference>
<dbReference type="InterPro" id="IPR004358">
    <property type="entry name" value="Sig_transdc_His_kin-like_C"/>
</dbReference>
<keyword evidence="12" id="KW-1185">Reference proteome</keyword>
<name>A0AAP2D5Y3_9BACT</name>
<dbReference type="InterPro" id="IPR005467">
    <property type="entry name" value="His_kinase_dom"/>
</dbReference>
<dbReference type="Gene3D" id="1.10.287.130">
    <property type="match status" value="1"/>
</dbReference>
<dbReference type="PROSITE" id="PS50113">
    <property type="entry name" value="PAC"/>
    <property type="match status" value="1"/>
</dbReference>
<dbReference type="SUPFAM" id="SSF55874">
    <property type="entry name" value="ATPase domain of HSP90 chaperone/DNA topoisomerase II/histidine kinase"/>
    <property type="match status" value="1"/>
</dbReference>
<evidence type="ECO:0000259" key="10">
    <source>
        <dbReference type="PROSITE" id="PS50113"/>
    </source>
</evidence>
<evidence type="ECO:0000259" key="8">
    <source>
        <dbReference type="PROSITE" id="PS50110"/>
    </source>
</evidence>
<sequence>MASVSSQYAKGKAILLMLAIAVCLCILTGITIYRIYDKKRDAQEWVSHTNQVIYYAQRIEVNFHQAETNQRAFLLTGDSAFLNLNKESLKGLFNTLNKTRLLISDNDRQSRTLDSRLIPAIEARLRHMENTIRMFDRTSVAGAVYLQRVREGSKMDSTVDDHLRTLMQEEQRLLATRQGHLDFATSWAQRIIYLALLLISTVMVIAYGVILRARRRNMSLLASLEDNNKQLESRVASQTASITATNQELQRTNDNLVSLNEELRASEEEVRTSLDYITSLKNALEKSESHHRMLAENSLDIIAVFDRENRFEYLSPAVERSLGYTPTELIGTPGIDLIHPEDIVKLTPPDTIAEQGNEMQSPHFRLRKKNGGYVWIEAYSNPIFNEHGEVVRIQTLNRDITERKAIEIALQEAKARAEEATKIKSQFLSSMSHEIRTPMNAVINLTNILLDNDPRADQLTNLKLLKFSGSHLLAIINDILDFSKIEAGKMSLESIAFNLREMLAQLQALNEPRAREKNIAFTLTIDNTVPTFVVGDPVRLNQVLTNLVSNALKFTKQGQVYITVTSEKKSADLSQVTFTVHDTGIGIEPDKLDLIFESFSQASTDTTRKFGGTGLGLAITRNLVLLMQGEIAVASEYQRGATFTVTLPLTLDSTHGTSLQTEARPDALDTRLKGKVLLVEDNDTNQYIARTFLEKWGLQVSIANNGQEALQRVRDKSHQLVLMDLQMPVLDGYSASRAIRQLPDEYFHTLPIIALTADAMAETRSRIEEAGMHGHVSKPFDPQELKHAIAQYLPPDTGARQWLENFDAFTLGDASYKANLSKLIAGNLTELQASLSHAGEGLDSVEEFAVMVHKVKTALKILKSQELDECIENLRRALQHKNGALDETLDQFMEITNTIKGELLRHAVE</sequence>
<dbReference type="EC" id="2.7.13.3" evidence="2"/>
<evidence type="ECO:0000313" key="12">
    <source>
        <dbReference type="Proteomes" id="UP001319180"/>
    </source>
</evidence>
<feature type="transmembrane region" description="Helical" evidence="6">
    <location>
        <begin position="13"/>
        <end position="33"/>
    </location>
</feature>
<dbReference type="SMART" id="SM00387">
    <property type="entry name" value="HATPase_c"/>
    <property type="match status" value="1"/>
</dbReference>
<keyword evidence="6" id="KW-1133">Transmembrane helix</keyword>
<evidence type="ECO:0000256" key="1">
    <source>
        <dbReference type="ARBA" id="ARBA00000085"/>
    </source>
</evidence>
<dbReference type="InterPro" id="IPR013655">
    <property type="entry name" value="PAS_fold_3"/>
</dbReference>
<dbReference type="InterPro" id="IPR000700">
    <property type="entry name" value="PAS-assoc_C"/>
</dbReference>